<feature type="region of interest" description="Disordered" evidence="1">
    <location>
        <begin position="90"/>
        <end position="109"/>
    </location>
</feature>
<dbReference type="Proteomes" id="UP001229651">
    <property type="component" value="Unassembled WGS sequence"/>
</dbReference>
<evidence type="ECO:0000313" key="2">
    <source>
        <dbReference type="EMBL" id="MDQ0378034.1"/>
    </source>
</evidence>
<feature type="region of interest" description="Disordered" evidence="1">
    <location>
        <begin position="123"/>
        <end position="168"/>
    </location>
</feature>
<protein>
    <submittedName>
        <fullName evidence="2">Uncharacterized protein</fullName>
    </submittedName>
</protein>
<reference evidence="2 3" key="1">
    <citation type="submission" date="2023-07" db="EMBL/GenBank/DDBJ databases">
        <title>Sequencing the genomes of 1000 actinobacteria strains.</title>
        <authorList>
            <person name="Klenk H.-P."/>
        </authorList>
    </citation>
    <scope>NUCLEOTIDE SEQUENCE [LARGE SCALE GENOMIC DNA]</scope>
    <source>
        <strain evidence="2 3">DSM 45805</strain>
    </source>
</reference>
<dbReference type="EMBL" id="JAUSUT010000001">
    <property type="protein sequence ID" value="MDQ0378034.1"/>
    <property type="molecule type" value="Genomic_DNA"/>
</dbReference>
<comment type="caution">
    <text evidence="2">The sequence shown here is derived from an EMBL/GenBank/DDBJ whole genome shotgun (WGS) entry which is preliminary data.</text>
</comment>
<keyword evidence="3" id="KW-1185">Reference proteome</keyword>
<organism evidence="2 3">
    <name type="scientific">Amycolatopsis thermophila</name>
    <dbReference type="NCBI Taxonomy" id="206084"/>
    <lineage>
        <taxon>Bacteria</taxon>
        <taxon>Bacillati</taxon>
        <taxon>Actinomycetota</taxon>
        <taxon>Actinomycetes</taxon>
        <taxon>Pseudonocardiales</taxon>
        <taxon>Pseudonocardiaceae</taxon>
        <taxon>Amycolatopsis</taxon>
    </lineage>
</organism>
<evidence type="ECO:0000313" key="3">
    <source>
        <dbReference type="Proteomes" id="UP001229651"/>
    </source>
</evidence>
<dbReference type="RefSeq" id="WP_306990646.1">
    <property type="nucleotide sequence ID" value="NZ_JAUSUT010000001.1"/>
</dbReference>
<proteinExistence type="predicted"/>
<gene>
    <name evidence="2" type="ORF">FB470_002028</name>
</gene>
<sequence length="168" mass="16885">MWAQVQADLAAAGMAADPVDVLQLRGRTDAFHLAKFPDAGTPAEKVQALVGRKIGITGPGSGTEALVNPGSAAASAIEVRAGGRAGVLPADRAAGGGGPPARGDVPSLKGALHGCVCSTRKLLDGRRPSSRRSSGRWPMCTGSRAGVAGESTDGATPDVREASYDTAR</sequence>
<feature type="compositionally biased region" description="Basic and acidic residues" evidence="1">
    <location>
        <begin position="158"/>
        <end position="168"/>
    </location>
</feature>
<name>A0ABU0ERW8_9PSEU</name>
<evidence type="ECO:0000256" key="1">
    <source>
        <dbReference type="SAM" id="MobiDB-lite"/>
    </source>
</evidence>
<accession>A0ABU0ERW8</accession>